<dbReference type="GO" id="GO:0003676">
    <property type="term" value="F:nucleic acid binding"/>
    <property type="evidence" value="ECO:0007669"/>
    <property type="project" value="InterPro"/>
</dbReference>
<dbReference type="SUPFAM" id="SSF52980">
    <property type="entry name" value="Restriction endonuclease-like"/>
    <property type="match status" value="1"/>
</dbReference>
<protein>
    <submittedName>
        <fullName evidence="1">Uncharacterized protein</fullName>
    </submittedName>
</protein>
<proteinExistence type="predicted"/>
<dbReference type="AlphaFoldDB" id="A0A494WY26"/>
<dbReference type="Proteomes" id="UP000280434">
    <property type="component" value="Unassembled WGS sequence"/>
</dbReference>
<sequence length="316" mass="35794">MALVRRYESRQGVERIGAQYQPAIKAVRGEAPSLSRCSQILSVRLQRSVHALSTTEAAATVVALHCPALVDLQEQRCLPLEPARNPASLYEDASFDLLWLPGTIRVAERLELTKYQPRFVAEDAQGAYHVPVPLVGDLLLILRDAVGAYGVNWTVKLTEESFGEQQGLRPLRRRSPESVMRARARHQIEEVCYQEGGIPTHRVTRTTFDPTLVDNLRMLLPWDSRGAGLQQSQREEMVDAFRGIVGTECAPLDLLEDLGKQFRCERQDCLVVLYQAIWRRQLVVDLFKPVLVNVPLRPERTNPFDRYAQLFVRGAK</sequence>
<dbReference type="EMBL" id="RBZV01000020">
    <property type="protein sequence ID" value="RKP43458.1"/>
    <property type="molecule type" value="Genomic_DNA"/>
</dbReference>
<evidence type="ECO:0000313" key="2">
    <source>
        <dbReference type="Proteomes" id="UP000280434"/>
    </source>
</evidence>
<dbReference type="InterPro" id="IPR011335">
    <property type="entry name" value="Restrct_endonuc-II-like"/>
</dbReference>
<name>A0A494WY26_9BURK</name>
<reference evidence="1 2" key="1">
    <citation type="submission" date="2018-10" db="EMBL/GenBank/DDBJ databases">
        <title>Paraburkholderia sp. 7MK8-2, isolated from soil.</title>
        <authorList>
            <person name="Gao Z.-H."/>
            <person name="Qiu L.-H."/>
        </authorList>
    </citation>
    <scope>NUCLEOTIDE SEQUENCE [LARGE SCALE GENOMIC DNA]</scope>
    <source>
        <strain evidence="1 2">7MK8-2</strain>
    </source>
</reference>
<keyword evidence="2" id="KW-1185">Reference proteome</keyword>
<dbReference type="InterPro" id="IPR011856">
    <property type="entry name" value="tRNA_endonuc-like_dom_sf"/>
</dbReference>
<accession>A0A494WY26</accession>
<dbReference type="Gene3D" id="3.40.1350.10">
    <property type="match status" value="1"/>
</dbReference>
<gene>
    <name evidence="1" type="ORF">D7S89_25895</name>
</gene>
<organism evidence="1 2">
    <name type="scientific">Trinickia fusca</name>
    <dbReference type="NCBI Taxonomy" id="2419777"/>
    <lineage>
        <taxon>Bacteria</taxon>
        <taxon>Pseudomonadati</taxon>
        <taxon>Pseudomonadota</taxon>
        <taxon>Betaproteobacteria</taxon>
        <taxon>Burkholderiales</taxon>
        <taxon>Burkholderiaceae</taxon>
        <taxon>Trinickia</taxon>
    </lineage>
</organism>
<comment type="caution">
    <text evidence="1">The sequence shown here is derived from an EMBL/GenBank/DDBJ whole genome shotgun (WGS) entry which is preliminary data.</text>
</comment>
<evidence type="ECO:0000313" key="1">
    <source>
        <dbReference type="EMBL" id="RKP43458.1"/>
    </source>
</evidence>